<keyword evidence="1" id="KW-0732">Signal</keyword>
<feature type="signal peptide" evidence="1">
    <location>
        <begin position="1"/>
        <end position="39"/>
    </location>
</feature>
<comment type="caution">
    <text evidence="2">The sequence shown here is derived from an EMBL/GenBank/DDBJ whole genome shotgun (WGS) entry which is preliminary data.</text>
</comment>
<feature type="chain" id="PRO_5046712618" evidence="1">
    <location>
        <begin position="40"/>
        <end position="421"/>
    </location>
</feature>
<name>A0ABV7G6D3_9PROT</name>
<keyword evidence="3" id="KW-1185">Reference proteome</keyword>
<dbReference type="Proteomes" id="UP001595593">
    <property type="component" value="Unassembled WGS sequence"/>
</dbReference>
<evidence type="ECO:0000313" key="2">
    <source>
        <dbReference type="EMBL" id="MFC3126760.1"/>
    </source>
</evidence>
<evidence type="ECO:0000256" key="1">
    <source>
        <dbReference type="SAM" id="SignalP"/>
    </source>
</evidence>
<reference evidence="3" key="1">
    <citation type="journal article" date="2019" name="Int. J. Syst. Evol. Microbiol.">
        <title>The Global Catalogue of Microorganisms (GCM) 10K type strain sequencing project: providing services to taxonomists for standard genome sequencing and annotation.</title>
        <authorList>
            <consortium name="The Broad Institute Genomics Platform"/>
            <consortium name="The Broad Institute Genome Sequencing Center for Infectious Disease"/>
            <person name="Wu L."/>
            <person name="Ma J."/>
        </authorList>
    </citation>
    <scope>NUCLEOTIDE SEQUENCE [LARGE SCALE GENOMIC DNA]</scope>
    <source>
        <strain evidence="3">KCTC 52094</strain>
    </source>
</reference>
<gene>
    <name evidence="2" type="ORF">ACFOD4_16975</name>
</gene>
<dbReference type="RefSeq" id="WP_379598313.1">
    <property type="nucleotide sequence ID" value="NZ_JBHRTN010000018.1"/>
</dbReference>
<proteinExistence type="predicted"/>
<dbReference type="EMBL" id="JBHRTN010000018">
    <property type="protein sequence ID" value="MFC3126760.1"/>
    <property type="molecule type" value="Genomic_DNA"/>
</dbReference>
<accession>A0ABV7G6D3</accession>
<protein>
    <submittedName>
        <fullName evidence="2">Uncharacterized protein</fullName>
    </submittedName>
</protein>
<organism evidence="2 3">
    <name type="scientific">Teichococcus globiformis</name>
    <dbReference type="NCBI Taxonomy" id="2307229"/>
    <lineage>
        <taxon>Bacteria</taxon>
        <taxon>Pseudomonadati</taxon>
        <taxon>Pseudomonadota</taxon>
        <taxon>Alphaproteobacteria</taxon>
        <taxon>Acetobacterales</taxon>
        <taxon>Roseomonadaceae</taxon>
        <taxon>Roseomonas</taxon>
    </lineage>
</organism>
<evidence type="ECO:0000313" key="3">
    <source>
        <dbReference type="Proteomes" id="UP001595593"/>
    </source>
</evidence>
<sequence length="421" mass="44600">MRCMTYPAPIRPAVARRILARSAPVAMLLAASAPGIAKAAPYSVTLEVDGQTYSRTFGSYSEAQRALRERSIREIAPNYTPRSSVRADVSIRGLPATVTRVPGETALVLSVPAAGVTQVFSGQSFADSTRQLETFARGQGNTEELRKIYDAIAANSTIDPVIGNPSSLQGQSITADHGAGTALPGDLGRMEPREAGWHFGISGRLGRHQSNDFDTTAYDLPLAVSYVFGADGPELFLDLPLSLTTVAGATSYLGSAGIGLRVPVLRREALRWALTPAMRGGAAGSSEVGSVGAAYGASLTSDLRMALPAGLVLGIGNTVGYYETEPVQVGDYDLRYDLQNVYYRNGLRLSRPVGSIGNRPVLLGVNVTDTRVAGDDIAVRSWQEYGLTVTVGQAAPVQLGLSYLDGRNGYNAFRFGISFGF</sequence>